<feature type="region of interest" description="Disordered" evidence="1">
    <location>
        <begin position="350"/>
        <end position="403"/>
    </location>
</feature>
<accession>A0A2J6PHP2</accession>
<gene>
    <name evidence="3" type="ORF">NA56DRAFT_755669</name>
</gene>
<evidence type="ECO:0000256" key="1">
    <source>
        <dbReference type="SAM" id="MobiDB-lite"/>
    </source>
</evidence>
<dbReference type="AlphaFoldDB" id="A0A2J6PHP2"/>
<dbReference type="InterPro" id="IPR045518">
    <property type="entry name" value="2EXR"/>
</dbReference>
<dbReference type="Proteomes" id="UP000235672">
    <property type="component" value="Unassembled WGS sequence"/>
</dbReference>
<feature type="compositionally biased region" description="Low complexity" evidence="1">
    <location>
        <begin position="378"/>
        <end position="388"/>
    </location>
</feature>
<keyword evidence="4" id="KW-1185">Reference proteome</keyword>
<dbReference type="Pfam" id="PF20150">
    <property type="entry name" value="2EXR"/>
    <property type="match status" value="1"/>
</dbReference>
<evidence type="ECO:0000259" key="2">
    <source>
        <dbReference type="Pfam" id="PF20150"/>
    </source>
</evidence>
<organism evidence="3 4">
    <name type="scientific">Hyaloscypha hepaticicola</name>
    <dbReference type="NCBI Taxonomy" id="2082293"/>
    <lineage>
        <taxon>Eukaryota</taxon>
        <taxon>Fungi</taxon>
        <taxon>Dikarya</taxon>
        <taxon>Ascomycota</taxon>
        <taxon>Pezizomycotina</taxon>
        <taxon>Leotiomycetes</taxon>
        <taxon>Helotiales</taxon>
        <taxon>Hyaloscyphaceae</taxon>
        <taxon>Hyaloscypha</taxon>
    </lineage>
</organism>
<feature type="compositionally biased region" description="Pro residues" evidence="1">
    <location>
        <begin position="362"/>
        <end position="374"/>
    </location>
</feature>
<reference evidence="3 4" key="1">
    <citation type="submission" date="2016-05" db="EMBL/GenBank/DDBJ databases">
        <title>A degradative enzymes factory behind the ericoid mycorrhizal symbiosis.</title>
        <authorList>
            <consortium name="DOE Joint Genome Institute"/>
            <person name="Martino E."/>
            <person name="Morin E."/>
            <person name="Grelet G."/>
            <person name="Kuo A."/>
            <person name="Kohler A."/>
            <person name="Daghino S."/>
            <person name="Barry K."/>
            <person name="Choi C."/>
            <person name="Cichocki N."/>
            <person name="Clum A."/>
            <person name="Copeland A."/>
            <person name="Hainaut M."/>
            <person name="Haridas S."/>
            <person name="Labutti K."/>
            <person name="Lindquist E."/>
            <person name="Lipzen A."/>
            <person name="Khouja H.-R."/>
            <person name="Murat C."/>
            <person name="Ohm R."/>
            <person name="Olson A."/>
            <person name="Spatafora J."/>
            <person name="Veneault-Fourrey C."/>
            <person name="Henrissat B."/>
            <person name="Grigoriev I."/>
            <person name="Martin F."/>
            <person name="Perotto S."/>
        </authorList>
    </citation>
    <scope>NUCLEOTIDE SEQUENCE [LARGE SCALE GENOMIC DNA]</scope>
    <source>
        <strain evidence="3 4">UAMH 7357</strain>
    </source>
</reference>
<name>A0A2J6PHP2_9HELO</name>
<protein>
    <recommendedName>
        <fullName evidence="2">2EXR domain-containing protein</fullName>
    </recommendedName>
</protein>
<feature type="domain" description="2EXR" evidence="2">
    <location>
        <begin position="73"/>
        <end position="169"/>
    </location>
</feature>
<dbReference type="OrthoDB" id="3473305at2759"/>
<dbReference type="PANTHER" id="PTHR35910:SF6">
    <property type="entry name" value="2EXR DOMAIN-CONTAINING PROTEIN"/>
    <property type="match status" value="1"/>
</dbReference>
<dbReference type="PANTHER" id="PTHR35910">
    <property type="entry name" value="2EXR DOMAIN-CONTAINING PROTEIN"/>
    <property type="match status" value="1"/>
</dbReference>
<sequence length="403" mass="46897">MAPRRPTFRHARHPRFDQYRDGPVPGSWVWLRTNPTNNNTVEEHVPLVIQLAQQFTISNETETSVEKISVQTFHPFERLATELRFQIRGYLLPNVRVVEFEPVEKNRDKLVIGCYSLYPKLASKSDQESLGVLPYACHDSRAFFLDNYHLSFDGFLRNLIYFSLKYDVLLFSNEYALELFTDALNLIPWAEARASVVPVRKAAIRWSTYPAAGDDHRSKTTLALEDNPVADGYKLKSCVLLEPLTTLEKFAFLYLFRSIDEEPKADLVNFVKRLENQMSERKEVAKKEGKKNTNIPLTPWASHVPEIVMLQCLTGVALQSGGSNDMWHKFGKDTWELGTREWVCSRSEPDYKSESLNDDNPPHPPHLHPFPPSWNPYHQFHQNPQYNQHNHHHDRRYPRSWAR</sequence>
<dbReference type="EMBL" id="KZ613530">
    <property type="protein sequence ID" value="PMD13540.1"/>
    <property type="molecule type" value="Genomic_DNA"/>
</dbReference>
<proteinExistence type="predicted"/>
<evidence type="ECO:0000313" key="3">
    <source>
        <dbReference type="EMBL" id="PMD13540.1"/>
    </source>
</evidence>
<feature type="compositionally biased region" description="Basic residues" evidence="1">
    <location>
        <begin position="389"/>
        <end position="403"/>
    </location>
</feature>
<evidence type="ECO:0000313" key="4">
    <source>
        <dbReference type="Proteomes" id="UP000235672"/>
    </source>
</evidence>